<organism evidence="1 2">
    <name type="scientific">Colletotrichum orchidophilum</name>
    <dbReference type="NCBI Taxonomy" id="1209926"/>
    <lineage>
        <taxon>Eukaryota</taxon>
        <taxon>Fungi</taxon>
        <taxon>Dikarya</taxon>
        <taxon>Ascomycota</taxon>
        <taxon>Pezizomycotina</taxon>
        <taxon>Sordariomycetes</taxon>
        <taxon>Hypocreomycetidae</taxon>
        <taxon>Glomerellales</taxon>
        <taxon>Glomerellaceae</taxon>
        <taxon>Colletotrichum</taxon>
    </lineage>
</organism>
<dbReference type="InterPro" id="IPR032710">
    <property type="entry name" value="NTF2-like_dom_sf"/>
</dbReference>
<evidence type="ECO:0000313" key="1">
    <source>
        <dbReference type="EMBL" id="OHE98248.1"/>
    </source>
</evidence>
<dbReference type="Proteomes" id="UP000176998">
    <property type="component" value="Unassembled WGS sequence"/>
</dbReference>
<dbReference type="EMBL" id="MJBS01000048">
    <property type="protein sequence ID" value="OHE98248.1"/>
    <property type="molecule type" value="Genomic_DNA"/>
</dbReference>
<keyword evidence="2" id="KW-1185">Reference proteome</keyword>
<evidence type="ECO:0008006" key="3">
    <source>
        <dbReference type="Google" id="ProtNLM"/>
    </source>
</evidence>
<reference evidence="1 2" key="1">
    <citation type="submission" date="2016-09" db="EMBL/GenBank/DDBJ databases">
        <authorList>
            <person name="Capua I."/>
            <person name="De Benedictis P."/>
            <person name="Joannis T."/>
            <person name="Lombin L.H."/>
            <person name="Cattoli G."/>
        </authorList>
    </citation>
    <scope>NUCLEOTIDE SEQUENCE [LARGE SCALE GENOMIC DNA]</scope>
    <source>
        <strain evidence="1 2">IMI 309357</strain>
    </source>
</reference>
<gene>
    <name evidence="1" type="ORF">CORC01_06445</name>
</gene>
<protein>
    <recommendedName>
        <fullName evidence="3">SnoaL-like domain-containing protein</fullName>
    </recommendedName>
</protein>
<sequence length="197" mass="22878">MCDYSQHDFNLFIAEVCGEVRDRPMRWAIDARIREFYNAIDRQDWKVARNFLRHDAKFITTLAGPGGIEDNADGIVQKIRAMHFSRQRTVIKLLVIDRGRATCFLEHFWMLGDEEWHLIAKVPPCFYRFSAVEVLDLDEKFFIKRIENRDIDPQCRITNGTFEEMNAAAAKSKKEATVMGENFGFNQRSGALTPHDS</sequence>
<dbReference type="GeneID" id="34559596"/>
<dbReference type="SUPFAM" id="SSF54427">
    <property type="entry name" value="NTF2-like"/>
    <property type="match status" value="1"/>
</dbReference>
<dbReference type="RefSeq" id="XP_022475398.1">
    <property type="nucleotide sequence ID" value="XM_022618086.1"/>
</dbReference>
<comment type="caution">
    <text evidence="1">The sequence shown here is derived from an EMBL/GenBank/DDBJ whole genome shotgun (WGS) entry which is preliminary data.</text>
</comment>
<evidence type="ECO:0000313" key="2">
    <source>
        <dbReference type="Proteomes" id="UP000176998"/>
    </source>
</evidence>
<proteinExistence type="predicted"/>
<accession>A0A1G4BA37</accession>
<name>A0A1G4BA37_9PEZI</name>
<dbReference type="OrthoDB" id="4806180at2759"/>
<dbReference type="AlphaFoldDB" id="A0A1G4BA37"/>